<dbReference type="Pfam" id="PF01551">
    <property type="entry name" value="Peptidase_M23"/>
    <property type="match status" value="1"/>
</dbReference>
<keyword evidence="2" id="KW-1133">Transmembrane helix</keyword>
<dbReference type="Proteomes" id="UP000683246">
    <property type="component" value="Plasmid pVpro"/>
</dbReference>
<dbReference type="InterPro" id="IPR050570">
    <property type="entry name" value="Cell_wall_metabolism_enzyme"/>
</dbReference>
<name>A0A8J8MQA8_9FIRM</name>
<dbReference type="RefSeq" id="WP_212699014.1">
    <property type="nucleotide sequence ID" value="NZ_CP058650.1"/>
</dbReference>
<keyword evidence="5" id="KW-1185">Reference proteome</keyword>
<keyword evidence="4" id="KW-0614">Plasmid</keyword>
<dbReference type="InterPro" id="IPR016047">
    <property type="entry name" value="M23ase_b-sheet_dom"/>
</dbReference>
<evidence type="ECO:0000313" key="4">
    <source>
        <dbReference type="EMBL" id="QUI25905.1"/>
    </source>
</evidence>
<dbReference type="InterPro" id="IPR011055">
    <property type="entry name" value="Dup_hybrid_motif"/>
</dbReference>
<dbReference type="EMBL" id="CP058650">
    <property type="protein sequence ID" value="QUI25905.1"/>
    <property type="molecule type" value="Genomic_DNA"/>
</dbReference>
<evidence type="ECO:0000313" key="5">
    <source>
        <dbReference type="Proteomes" id="UP000683246"/>
    </source>
</evidence>
<feature type="domain" description="M23ase beta-sheet core" evidence="3">
    <location>
        <begin position="464"/>
        <end position="552"/>
    </location>
</feature>
<sequence>MEQFIKRKIQMFLLKKSPYLLLIVLFIVIIIGIAEMISKIPFVGGSLNQEKIKEVQAEIGDQIGIINYDKVKKYIEIEENSYPKNQNANILVYEETLTEIAHRDDNFLLAKANHDKTENVLFRIGDTTRVYRLWWQFLAGVDVIATTSNDIKDMSVMNVVKKKLSPIFEYTFNMNNLSDFEYYQTQYSSVYTHKKTYKNGVFEGSERHQINTTKKIPLPYLKSVSTMFENKTFSYNKTIIETSEWHLTDQKAEVRYEYEQSEDGNYVYVNGNYERRTSANKNSEQGGYIEDDKGAYVKVSSYYISYNQKYHKGKQRYSYEEPTLRERYNRIKITEELYIYNRTKTEGYNIVNSSSQNTRYDEFIATHNLEDKLVEKDKELILHTGALFPESYEFSYNANTYLGHNSKLIVNGGYEGTGSYKVTDEQTKFILPIKFSENVNEKKINISSHFGPGTLTMNGITKHRFHHGTDFPIIVGTPIIAASKGKILRTGNGKIAGNYVVIKHDDGFITKYFHLNLIMCKKDQEIDTGEIIGLSGNTGYSTGPHLHFEVINPQGNHENAMIYLPLVKDD</sequence>
<dbReference type="AlphaFoldDB" id="A0A8J8MQA8"/>
<reference evidence="4" key="1">
    <citation type="submission" date="2020-07" db="EMBL/GenBank/DDBJ databases">
        <title>Vallitalea pronyensis genome.</title>
        <authorList>
            <person name="Postec A."/>
        </authorList>
    </citation>
    <scope>NUCLEOTIDE SEQUENCE</scope>
    <source>
        <strain evidence="4">FatNI3</strain>
        <plasmid evidence="4">pVpro</plasmid>
    </source>
</reference>
<dbReference type="Gene3D" id="2.70.70.10">
    <property type="entry name" value="Glucose Permease (Domain IIA)"/>
    <property type="match status" value="1"/>
</dbReference>
<feature type="transmembrane region" description="Helical" evidence="2">
    <location>
        <begin position="20"/>
        <end position="38"/>
    </location>
</feature>
<keyword evidence="2" id="KW-0812">Transmembrane</keyword>
<dbReference type="PANTHER" id="PTHR21666">
    <property type="entry name" value="PEPTIDASE-RELATED"/>
    <property type="match status" value="1"/>
</dbReference>
<organism evidence="4 5">
    <name type="scientific">Vallitalea pronyensis</name>
    <dbReference type="NCBI Taxonomy" id="1348613"/>
    <lineage>
        <taxon>Bacteria</taxon>
        <taxon>Bacillati</taxon>
        <taxon>Bacillota</taxon>
        <taxon>Clostridia</taxon>
        <taxon>Lachnospirales</taxon>
        <taxon>Vallitaleaceae</taxon>
        <taxon>Vallitalea</taxon>
    </lineage>
</organism>
<proteinExistence type="predicted"/>
<evidence type="ECO:0000259" key="3">
    <source>
        <dbReference type="Pfam" id="PF01551"/>
    </source>
</evidence>
<dbReference type="GO" id="GO:0004222">
    <property type="term" value="F:metalloendopeptidase activity"/>
    <property type="evidence" value="ECO:0007669"/>
    <property type="project" value="TreeGrafter"/>
</dbReference>
<evidence type="ECO:0000256" key="2">
    <source>
        <dbReference type="SAM" id="Phobius"/>
    </source>
</evidence>
<evidence type="ECO:0000256" key="1">
    <source>
        <dbReference type="ARBA" id="ARBA00022729"/>
    </source>
</evidence>
<dbReference type="CDD" id="cd12797">
    <property type="entry name" value="M23_peptidase"/>
    <property type="match status" value="1"/>
</dbReference>
<keyword evidence="1" id="KW-0732">Signal</keyword>
<dbReference type="PANTHER" id="PTHR21666:SF289">
    <property type="entry name" value="L-ALA--D-GLU ENDOPEPTIDASE"/>
    <property type="match status" value="1"/>
</dbReference>
<protein>
    <submittedName>
        <fullName evidence="4">M23 family metallopeptidase</fullName>
    </submittedName>
</protein>
<gene>
    <name evidence="4" type="ORF">HZI73_26190</name>
</gene>
<keyword evidence="2" id="KW-0472">Membrane</keyword>
<dbReference type="SUPFAM" id="SSF51261">
    <property type="entry name" value="Duplicated hybrid motif"/>
    <property type="match status" value="1"/>
</dbReference>
<dbReference type="KEGG" id="vpy:HZI73_26190"/>
<geneLocation type="plasmid" evidence="4 5">
    <name>pVpro</name>
</geneLocation>
<accession>A0A8J8MQA8</accession>